<keyword evidence="2" id="KW-1185">Reference proteome</keyword>
<dbReference type="EMBL" id="JAUDFV010000149">
    <property type="protein sequence ID" value="KAL2719274.1"/>
    <property type="molecule type" value="Genomic_DNA"/>
</dbReference>
<organism evidence="1 2">
    <name type="scientific">Vespula squamosa</name>
    <name type="common">Southern yellow jacket</name>
    <name type="synonym">Wasp</name>
    <dbReference type="NCBI Taxonomy" id="30214"/>
    <lineage>
        <taxon>Eukaryota</taxon>
        <taxon>Metazoa</taxon>
        <taxon>Ecdysozoa</taxon>
        <taxon>Arthropoda</taxon>
        <taxon>Hexapoda</taxon>
        <taxon>Insecta</taxon>
        <taxon>Pterygota</taxon>
        <taxon>Neoptera</taxon>
        <taxon>Endopterygota</taxon>
        <taxon>Hymenoptera</taxon>
        <taxon>Apocrita</taxon>
        <taxon>Aculeata</taxon>
        <taxon>Vespoidea</taxon>
        <taxon>Vespidae</taxon>
        <taxon>Vespinae</taxon>
        <taxon>Vespula</taxon>
    </lineage>
</organism>
<accession>A0ABD2AF79</accession>
<proteinExistence type="predicted"/>
<evidence type="ECO:0000313" key="2">
    <source>
        <dbReference type="Proteomes" id="UP001607302"/>
    </source>
</evidence>
<evidence type="ECO:0000313" key="1">
    <source>
        <dbReference type="EMBL" id="KAL2719274.1"/>
    </source>
</evidence>
<dbReference type="Proteomes" id="UP001607302">
    <property type="component" value="Unassembled WGS sequence"/>
</dbReference>
<comment type="caution">
    <text evidence="1">The sequence shown here is derived from an EMBL/GenBank/DDBJ whole genome shotgun (WGS) entry which is preliminary data.</text>
</comment>
<protein>
    <submittedName>
        <fullName evidence="1">Uncharacterized protein</fullName>
    </submittedName>
</protein>
<name>A0ABD2AF79_VESSQ</name>
<sequence length="95" mass="11285">MLINVIFLFITTYRESIRGWIDKMYESGRIIIGAAYKNIKGQEKKKISCERYSENNKLDSSFYRLFDALLHTNLIWLYSIIDLTYSPHLQHFSVT</sequence>
<reference evidence="1 2" key="1">
    <citation type="journal article" date="2024" name="Ann. Entomol. Soc. Am.">
        <title>Genomic analyses of the southern and eastern yellowjacket wasps (Hymenoptera: Vespidae) reveal evolutionary signatures of social life.</title>
        <authorList>
            <person name="Catto M.A."/>
            <person name="Caine P.B."/>
            <person name="Orr S.E."/>
            <person name="Hunt B.G."/>
            <person name="Goodisman M.A.D."/>
        </authorList>
    </citation>
    <scope>NUCLEOTIDE SEQUENCE [LARGE SCALE GENOMIC DNA]</scope>
    <source>
        <strain evidence="1">233</strain>
        <tissue evidence="1">Head and thorax</tissue>
    </source>
</reference>
<gene>
    <name evidence="1" type="ORF">V1478_010736</name>
</gene>
<dbReference type="AlphaFoldDB" id="A0ABD2AF79"/>